<evidence type="ECO:0000256" key="4">
    <source>
        <dbReference type="ARBA" id="ARBA00022960"/>
    </source>
</evidence>
<comment type="subcellular location">
    <subcellularLocation>
        <location evidence="1">Cell membrane</location>
        <topology evidence="1">Multi-pass membrane protein</topology>
    </subcellularLocation>
</comment>
<keyword evidence="5" id="KW-0573">Peptidoglycan synthesis</keyword>
<evidence type="ECO:0000256" key="5">
    <source>
        <dbReference type="ARBA" id="ARBA00022984"/>
    </source>
</evidence>
<sequence length="574" mass="59760">MTSWWTSGGQRLLTGALWLTGAGIVSKFLGAFYRIPLARILGSEGVGLYQMVYPVYTVALSLATAGLPVAISVLVAERATRGDHPGAYRFFLASFWLLLVLGCCATLLLLAYAETIAHVVLRDGRTLYSLWAIAPAVLLTALMAAFRGFFQGYQQMAPTALSQVVEQIVRVGIILAVSGIMVRYGVDVGAAGATSGAVAGGMAGLAVLWLFFYAWRRKVHSGHYSAGQAEAAAAWAGPTDRFRLGRAFPNGMAGSMADRLAGAFRGAFWGGADLLAMWKSLLVLSLPISLGGLVIPLMQTVDAALIPRGLQAAGFSAPQAAALFGEFSGMAAALVGFPIIVTGAVSASLVPAIASAWKGGNSLVAVERYRSAMRLSSMLAWPAAFGMAALAAPICEMLFHAPGATEPLLWLAPTIIPTAFYQVASAGLQGMGRTAFPVFALALGAALKVVCNLILLPRWGLIGAAAGSNGAFLLSALMVLAYIGWRGGFSFPWGAALLKPALAATMMAGYAISGAPYLTSLAGGWIGLALSVATAGIVYGLTMLAIGGIQEKDLALLPRVGPRLAAWHRRFWGA</sequence>
<keyword evidence="4" id="KW-0133">Cell shape</keyword>
<dbReference type="CDD" id="cd13124">
    <property type="entry name" value="MATE_SpoVB_like"/>
    <property type="match status" value="1"/>
</dbReference>
<keyword evidence="10" id="KW-1185">Reference proteome</keyword>
<feature type="transmembrane region" description="Helical" evidence="8">
    <location>
        <begin position="281"/>
        <end position="298"/>
    </location>
</feature>
<dbReference type="OrthoDB" id="9775950at2"/>
<dbReference type="GO" id="GO:0009252">
    <property type="term" value="P:peptidoglycan biosynthetic process"/>
    <property type="evidence" value="ECO:0007669"/>
    <property type="project" value="UniProtKB-KW"/>
</dbReference>
<comment type="caution">
    <text evidence="9">The sequence shown here is derived from an EMBL/GenBank/DDBJ whole genome shotgun (WGS) entry which is preliminary data.</text>
</comment>
<feature type="transmembrane region" description="Helical" evidence="8">
    <location>
        <begin position="88"/>
        <end position="113"/>
    </location>
</feature>
<evidence type="ECO:0000256" key="3">
    <source>
        <dbReference type="ARBA" id="ARBA00022692"/>
    </source>
</evidence>
<evidence type="ECO:0000256" key="6">
    <source>
        <dbReference type="ARBA" id="ARBA00022989"/>
    </source>
</evidence>
<evidence type="ECO:0000256" key="1">
    <source>
        <dbReference type="ARBA" id="ARBA00004651"/>
    </source>
</evidence>
<feature type="transmembrane region" description="Helical" evidence="8">
    <location>
        <begin position="167"/>
        <end position="186"/>
    </location>
</feature>
<evidence type="ECO:0000313" key="9">
    <source>
        <dbReference type="EMBL" id="MZP29300.1"/>
    </source>
</evidence>
<dbReference type="PIRSF" id="PIRSF038958">
    <property type="entry name" value="PG_synth_SpoVB"/>
    <property type="match status" value="1"/>
</dbReference>
<dbReference type="InterPro" id="IPR004268">
    <property type="entry name" value="MurJ"/>
</dbReference>
<name>A0A845L3W1_9FIRM</name>
<dbReference type="PANTHER" id="PTHR30250">
    <property type="entry name" value="PST FAMILY PREDICTED COLANIC ACID TRANSPORTER"/>
    <property type="match status" value="1"/>
</dbReference>
<dbReference type="InterPro" id="IPR002797">
    <property type="entry name" value="Polysacc_synth"/>
</dbReference>
<evidence type="ECO:0000256" key="7">
    <source>
        <dbReference type="ARBA" id="ARBA00023136"/>
    </source>
</evidence>
<accession>A0A845L3W1</accession>
<keyword evidence="7 8" id="KW-0472">Membrane</keyword>
<feature type="transmembrane region" description="Helical" evidence="8">
    <location>
        <begin position="461"/>
        <end position="485"/>
    </location>
</feature>
<evidence type="ECO:0000256" key="8">
    <source>
        <dbReference type="SAM" id="Phobius"/>
    </source>
</evidence>
<dbReference type="Pfam" id="PF03023">
    <property type="entry name" value="MurJ"/>
    <property type="match status" value="1"/>
</dbReference>
<feature type="transmembrane region" description="Helical" evidence="8">
    <location>
        <begin position="524"/>
        <end position="549"/>
    </location>
</feature>
<evidence type="ECO:0000256" key="2">
    <source>
        <dbReference type="ARBA" id="ARBA00022475"/>
    </source>
</evidence>
<dbReference type="RefSeq" id="WP_161256454.1">
    <property type="nucleotide sequence ID" value="NZ_WXEY01000004.1"/>
</dbReference>
<dbReference type="GO" id="GO:0008360">
    <property type="term" value="P:regulation of cell shape"/>
    <property type="evidence" value="ECO:0007669"/>
    <property type="project" value="UniProtKB-KW"/>
</dbReference>
<feature type="transmembrane region" description="Helical" evidence="8">
    <location>
        <begin position="192"/>
        <end position="215"/>
    </location>
</feature>
<dbReference type="InterPro" id="IPR050833">
    <property type="entry name" value="Poly_Biosynth_Transport"/>
</dbReference>
<dbReference type="PANTHER" id="PTHR30250:SF21">
    <property type="entry name" value="LIPID II FLIPPASE MURJ"/>
    <property type="match status" value="1"/>
</dbReference>
<keyword evidence="2" id="KW-1003">Cell membrane</keyword>
<proteinExistence type="predicted"/>
<gene>
    <name evidence="9" type="ORF">GTO91_06210</name>
</gene>
<protein>
    <submittedName>
        <fullName evidence="9">Oligosaccharide flippase family protein</fullName>
    </submittedName>
</protein>
<feature type="transmembrane region" description="Helical" evidence="8">
    <location>
        <begin position="128"/>
        <end position="146"/>
    </location>
</feature>
<keyword evidence="6 8" id="KW-1133">Transmembrane helix</keyword>
<dbReference type="AlphaFoldDB" id="A0A845L3W1"/>
<organism evidence="9 10">
    <name type="scientific">Heliomicrobium undosum</name>
    <dbReference type="NCBI Taxonomy" id="121734"/>
    <lineage>
        <taxon>Bacteria</taxon>
        <taxon>Bacillati</taxon>
        <taxon>Bacillota</taxon>
        <taxon>Clostridia</taxon>
        <taxon>Eubacteriales</taxon>
        <taxon>Heliobacteriaceae</taxon>
        <taxon>Heliomicrobium</taxon>
    </lineage>
</organism>
<dbReference type="EMBL" id="WXEY01000004">
    <property type="protein sequence ID" value="MZP29300.1"/>
    <property type="molecule type" value="Genomic_DNA"/>
</dbReference>
<keyword evidence="3 8" id="KW-0812">Transmembrane</keyword>
<feature type="transmembrane region" description="Helical" evidence="8">
    <location>
        <begin position="497"/>
        <end position="518"/>
    </location>
</feature>
<feature type="transmembrane region" description="Helical" evidence="8">
    <location>
        <begin position="12"/>
        <end position="33"/>
    </location>
</feature>
<dbReference type="InterPro" id="IPR024923">
    <property type="entry name" value="PG_synth_SpoVB"/>
</dbReference>
<dbReference type="Proteomes" id="UP000463470">
    <property type="component" value="Unassembled WGS sequence"/>
</dbReference>
<dbReference type="GO" id="GO:0005886">
    <property type="term" value="C:plasma membrane"/>
    <property type="evidence" value="ECO:0007669"/>
    <property type="project" value="UniProtKB-SubCell"/>
</dbReference>
<feature type="transmembrane region" description="Helical" evidence="8">
    <location>
        <begin position="407"/>
        <end position="424"/>
    </location>
</feature>
<feature type="transmembrane region" description="Helical" evidence="8">
    <location>
        <begin position="331"/>
        <end position="357"/>
    </location>
</feature>
<evidence type="ECO:0000313" key="10">
    <source>
        <dbReference type="Proteomes" id="UP000463470"/>
    </source>
</evidence>
<dbReference type="Pfam" id="PF01943">
    <property type="entry name" value="Polysacc_synt"/>
    <property type="match status" value="1"/>
</dbReference>
<feature type="transmembrane region" description="Helical" evidence="8">
    <location>
        <begin position="436"/>
        <end position="455"/>
    </location>
</feature>
<feature type="transmembrane region" description="Helical" evidence="8">
    <location>
        <begin position="53"/>
        <end position="76"/>
    </location>
</feature>
<reference evidence="9 10" key="1">
    <citation type="submission" date="2020-01" db="EMBL/GenBank/DDBJ databases">
        <title>Whole-genome sequence of Heliobacterium undosum DSM 13378.</title>
        <authorList>
            <person name="Kyndt J.A."/>
            <person name="Meyer T.E."/>
        </authorList>
    </citation>
    <scope>NUCLEOTIDE SEQUENCE [LARGE SCALE GENOMIC DNA]</scope>
    <source>
        <strain evidence="9 10">DSM 13378</strain>
    </source>
</reference>
<feature type="transmembrane region" description="Helical" evidence="8">
    <location>
        <begin position="378"/>
        <end position="401"/>
    </location>
</feature>